<keyword evidence="1" id="KW-0472">Membrane</keyword>
<evidence type="ECO:0000256" key="1">
    <source>
        <dbReference type="SAM" id="Phobius"/>
    </source>
</evidence>
<dbReference type="Proteomes" id="UP000509322">
    <property type="component" value="Chromosome 1"/>
</dbReference>
<dbReference type="RefSeq" id="WP_179921525.1">
    <property type="nucleotide sequence ID" value="NZ_CP058689.1"/>
</dbReference>
<organism evidence="2 3">
    <name type="scientific">Paracoccus pantotrophus</name>
    <name type="common">Thiosphaera pantotropha</name>
    <dbReference type="NCBI Taxonomy" id="82367"/>
    <lineage>
        <taxon>Bacteria</taxon>
        <taxon>Pseudomonadati</taxon>
        <taxon>Pseudomonadota</taxon>
        <taxon>Alphaproteobacteria</taxon>
        <taxon>Rhodobacterales</taxon>
        <taxon>Paracoccaceae</taxon>
        <taxon>Paracoccus</taxon>
    </lineage>
</organism>
<protein>
    <recommendedName>
        <fullName evidence="4">Knr4/Smi1-like domain-containing protein</fullName>
    </recommendedName>
</protein>
<gene>
    <name evidence="2" type="ORF">HYQ43_02055</name>
</gene>
<evidence type="ECO:0000313" key="3">
    <source>
        <dbReference type="Proteomes" id="UP000509322"/>
    </source>
</evidence>
<proteinExistence type="predicted"/>
<keyword evidence="1" id="KW-0812">Transmembrane</keyword>
<accession>A0A7H9BQV1</accession>
<sequence length="405" mass="45728">MRDRYEHHFHEQTVEQYDNFLTLARYLVVNAGKIDAAGGLLFDRAYMLDFEPMPEGIAAHPPAAMPPLAYGPLAGIVALPGEDWQDYCQRAFGIEIRPYDPFCLWLQSPLWARTEPSALGAGLRIVYVLDLGVPHDHVEISMGQAWTDYDDSGFLWDKLDMAPDAGTLPLRQWPEWIGAPTLNARRAAITLNADNLRQTLIEHGIARPEDIAGVSQEEIRQLEFTTGALPRSYRQVLSVIGRRAGRLVDDRELQIYVDQLLEVNRMGRERRAEWEAEGGDPFPEDAIFIGARYGMAPWFILQDSRAHHHPRGDSPVFLFDTDTGKVGQVSISVWGWVEGLVRDAEIFIAEGIPEKNARRGHRTELPPLAMKYKQQAQRDRNITIAMMAGAVLLGVTLYLIYRLTT</sequence>
<evidence type="ECO:0008006" key="4">
    <source>
        <dbReference type="Google" id="ProtNLM"/>
    </source>
</evidence>
<dbReference type="AlphaFoldDB" id="A0A7H9BQV1"/>
<keyword evidence="1" id="KW-1133">Transmembrane helix</keyword>
<name>A0A7H9BQV1_PARPN</name>
<dbReference type="EMBL" id="CP058689">
    <property type="protein sequence ID" value="QLH13108.1"/>
    <property type="molecule type" value="Genomic_DNA"/>
</dbReference>
<feature type="transmembrane region" description="Helical" evidence="1">
    <location>
        <begin position="381"/>
        <end position="401"/>
    </location>
</feature>
<reference evidence="2 3" key="1">
    <citation type="submission" date="2020-07" db="EMBL/GenBank/DDBJ databases">
        <title>The complete genome of Paracoccus pantotrophus ACCC 10489.</title>
        <authorList>
            <person name="Si Y."/>
        </authorList>
    </citation>
    <scope>NUCLEOTIDE SEQUENCE [LARGE SCALE GENOMIC DNA]</scope>
    <source>
        <strain evidence="2 3">ACCC10489</strain>
    </source>
</reference>
<evidence type="ECO:0000313" key="2">
    <source>
        <dbReference type="EMBL" id="QLH13108.1"/>
    </source>
</evidence>